<dbReference type="Proteomes" id="UP001151760">
    <property type="component" value="Unassembled WGS sequence"/>
</dbReference>
<gene>
    <name evidence="2" type="ORF">Tco_0939826</name>
</gene>
<reference evidence="2" key="2">
    <citation type="submission" date="2022-01" db="EMBL/GenBank/DDBJ databases">
        <authorList>
            <person name="Yamashiro T."/>
            <person name="Shiraishi A."/>
            <person name="Satake H."/>
            <person name="Nakayama K."/>
        </authorList>
    </citation>
    <scope>NUCLEOTIDE SEQUENCE</scope>
</reference>
<dbReference type="EMBL" id="BQNB010015431">
    <property type="protein sequence ID" value="GJT39961.1"/>
    <property type="molecule type" value="Genomic_DNA"/>
</dbReference>
<dbReference type="InterPro" id="IPR057670">
    <property type="entry name" value="SH3_retrovirus"/>
</dbReference>
<feature type="domain" description="Retroviral polymerase SH3-like" evidence="1">
    <location>
        <begin position="193"/>
        <end position="247"/>
    </location>
</feature>
<accession>A0ABQ5DNV0</accession>
<comment type="caution">
    <text evidence="2">The sequence shown here is derived from an EMBL/GenBank/DDBJ whole genome shotgun (WGS) entry which is preliminary data.</text>
</comment>
<evidence type="ECO:0000259" key="1">
    <source>
        <dbReference type="Pfam" id="PF25597"/>
    </source>
</evidence>
<organism evidence="2 3">
    <name type="scientific">Tanacetum coccineum</name>
    <dbReference type="NCBI Taxonomy" id="301880"/>
    <lineage>
        <taxon>Eukaryota</taxon>
        <taxon>Viridiplantae</taxon>
        <taxon>Streptophyta</taxon>
        <taxon>Embryophyta</taxon>
        <taxon>Tracheophyta</taxon>
        <taxon>Spermatophyta</taxon>
        <taxon>Magnoliopsida</taxon>
        <taxon>eudicotyledons</taxon>
        <taxon>Gunneridae</taxon>
        <taxon>Pentapetalae</taxon>
        <taxon>asterids</taxon>
        <taxon>campanulids</taxon>
        <taxon>Asterales</taxon>
        <taxon>Asteraceae</taxon>
        <taxon>Asteroideae</taxon>
        <taxon>Anthemideae</taxon>
        <taxon>Anthemidinae</taxon>
        <taxon>Tanacetum</taxon>
    </lineage>
</organism>
<evidence type="ECO:0000313" key="2">
    <source>
        <dbReference type="EMBL" id="GJT39961.1"/>
    </source>
</evidence>
<reference evidence="2" key="1">
    <citation type="journal article" date="2022" name="Int. J. Mol. Sci.">
        <title>Draft Genome of Tanacetum Coccineum: Genomic Comparison of Closely Related Tanacetum-Family Plants.</title>
        <authorList>
            <person name="Yamashiro T."/>
            <person name="Shiraishi A."/>
            <person name="Nakayama K."/>
            <person name="Satake H."/>
        </authorList>
    </citation>
    <scope>NUCLEOTIDE SEQUENCE</scope>
</reference>
<name>A0ABQ5DNV0_9ASTR</name>
<evidence type="ECO:0000313" key="3">
    <source>
        <dbReference type="Proteomes" id="UP001151760"/>
    </source>
</evidence>
<keyword evidence="3" id="KW-1185">Reference proteome</keyword>
<protein>
    <submittedName>
        <fullName evidence="2">Retrovirus-related pol polyprotein from transposon TNT 1-94</fullName>
    </submittedName>
</protein>
<dbReference type="Pfam" id="PF25597">
    <property type="entry name" value="SH3_retrovirus"/>
    <property type="match status" value="1"/>
</dbReference>
<sequence>MDCETSWKNLCETSWISKMENLENENVSLEFQTGREIDELIENVNQKTYAYGDVRAQNKDLLITISELIAKLKTAKKGKSVNTKFDKPLVFEKLRCVTPINKQVVQKKKFVPKTEEKHVLTKIVTLQTSPNKKKQVVKNTNVMAPGMYKYIPTRYSVDFLRPEKDEAPEMTETPYELLRDRKPNVQYFYVFGSLCYPTNDREDLRKMKPKADIGIFIGYSETSRGFQIDNSRTRKIMETIHIKLDELTAMASEHICLELATNHFNDADSLAEFTSTSSKEDLDNLFGLMYEEYFEKKSPDVSINSAA</sequence>
<proteinExistence type="predicted"/>